<keyword evidence="8 9" id="KW-0289">Folate biosynthesis</keyword>
<keyword evidence="5 9" id="KW-0808">Transferase</keyword>
<comment type="similarity">
    <text evidence="9">Belongs to the DHPS family.</text>
</comment>
<keyword evidence="7 9" id="KW-0460">Magnesium</keyword>
<dbReference type="PROSITE" id="PS00793">
    <property type="entry name" value="DHPS_2"/>
    <property type="match status" value="1"/>
</dbReference>
<evidence type="ECO:0000256" key="1">
    <source>
        <dbReference type="ARBA" id="ARBA00000012"/>
    </source>
</evidence>
<evidence type="ECO:0000256" key="5">
    <source>
        <dbReference type="ARBA" id="ARBA00022679"/>
    </source>
</evidence>
<dbReference type="PANTHER" id="PTHR20941:SF1">
    <property type="entry name" value="FOLIC ACID SYNTHESIS PROTEIN FOL1"/>
    <property type="match status" value="1"/>
</dbReference>
<keyword evidence="12" id="KW-1185">Reference proteome</keyword>
<name>A0A239LUJ1_9BACT</name>
<dbReference type="AlphaFoldDB" id="A0A239LUJ1"/>
<evidence type="ECO:0000313" key="11">
    <source>
        <dbReference type="EMBL" id="SNT33294.1"/>
    </source>
</evidence>
<dbReference type="EMBL" id="FZOU01000007">
    <property type="protein sequence ID" value="SNT33294.1"/>
    <property type="molecule type" value="Genomic_DNA"/>
</dbReference>
<evidence type="ECO:0000259" key="10">
    <source>
        <dbReference type="PROSITE" id="PS50972"/>
    </source>
</evidence>
<dbReference type="GO" id="GO:0046654">
    <property type="term" value="P:tetrahydrofolate biosynthetic process"/>
    <property type="evidence" value="ECO:0007669"/>
    <property type="project" value="UniProtKB-UniPathway"/>
</dbReference>
<organism evidence="11 12">
    <name type="scientific">Granulicella rosea</name>
    <dbReference type="NCBI Taxonomy" id="474952"/>
    <lineage>
        <taxon>Bacteria</taxon>
        <taxon>Pseudomonadati</taxon>
        <taxon>Acidobacteriota</taxon>
        <taxon>Terriglobia</taxon>
        <taxon>Terriglobales</taxon>
        <taxon>Acidobacteriaceae</taxon>
        <taxon>Granulicella</taxon>
    </lineage>
</organism>
<comment type="cofactor">
    <cofactor evidence="2 9">
        <name>Mg(2+)</name>
        <dbReference type="ChEBI" id="CHEBI:18420"/>
    </cofactor>
</comment>
<dbReference type="NCBIfam" id="TIGR01496">
    <property type="entry name" value="DHPS"/>
    <property type="match status" value="1"/>
</dbReference>
<evidence type="ECO:0000256" key="8">
    <source>
        <dbReference type="ARBA" id="ARBA00022909"/>
    </source>
</evidence>
<reference evidence="11 12" key="1">
    <citation type="submission" date="2017-06" db="EMBL/GenBank/DDBJ databases">
        <authorList>
            <person name="Kim H.J."/>
            <person name="Triplett B.A."/>
        </authorList>
    </citation>
    <scope>NUCLEOTIDE SEQUENCE [LARGE SCALE GENOMIC DNA]</scope>
    <source>
        <strain evidence="11 12">DSM 18704</strain>
    </source>
</reference>
<accession>A0A239LUJ1</accession>
<evidence type="ECO:0000313" key="12">
    <source>
        <dbReference type="Proteomes" id="UP000198356"/>
    </source>
</evidence>
<dbReference type="PROSITE" id="PS50972">
    <property type="entry name" value="PTERIN_BINDING"/>
    <property type="match status" value="1"/>
</dbReference>
<evidence type="ECO:0000256" key="7">
    <source>
        <dbReference type="ARBA" id="ARBA00022842"/>
    </source>
</evidence>
<dbReference type="UniPathway" id="UPA00077">
    <property type="reaction ID" value="UER00156"/>
</dbReference>
<dbReference type="InterPro" id="IPR006390">
    <property type="entry name" value="DHP_synth_dom"/>
</dbReference>
<dbReference type="InterPro" id="IPR000489">
    <property type="entry name" value="Pterin-binding_dom"/>
</dbReference>
<proteinExistence type="inferred from homology"/>
<evidence type="ECO:0000256" key="3">
    <source>
        <dbReference type="ARBA" id="ARBA00004763"/>
    </source>
</evidence>
<comment type="catalytic activity">
    <reaction evidence="1">
        <text>(7,8-dihydropterin-6-yl)methyl diphosphate + 4-aminobenzoate = 7,8-dihydropteroate + diphosphate</text>
        <dbReference type="Rhea" id="RHEA:19949"/>
        <dbReference type="ChEBI" id="CHEBI:17836"/>
        <dbReference type="ChEBI" id="CHEBI:17839"/>
        <dbReference type="ChEBI" id="CHEBI:33019"/>
        <dbReference type="ChEBI" id="CHEBI:72950"/>
        <dbReference type="EC" id="2.5.1.15"/>
    </reaction>
</comment>
<dbReference type="Gene3D" id="3.20.20.20">
    <property type="entry name" value="Dihydropteroate synthase-like"/>
    <property type="match status" value="1"/>
</dbReference>
<protein>
    <recommendedName>
        <fullName evidence="4 9">Dihydropteroate synthase</fullName>
        <shortName evidence="9">DHPS</shortName>
        <ecNumber evidence="4 9">2.5.1.15</ecNumber>
    </recommendedName>
    <alternativeName>
        <fullName evidence="9">Dihydropteroate pyrophosphorylase</fullName>
    </alternativeName>
</protein>
<gene>
    <name evidence="11" type="ORF">SAMN05421770_107249</name>
</gene>
<dbReference type="GO" id="GO:0005829">
    <property type="term" value="C:cytosol"/>
    <property type="evidence" value="ECO:0007669"/>
    <property type="project" value="TreeGrafter"/>
</dbReference>
<evidence type="ECO:0000256" key="9">
    <source>
        <dbReference type="RuleBase" id="RU361205"/>
    </source>
</evidence>
<dbReference type="OrthoDB" id="9811744at2"/>
<dbReference type="GO" id="GO:0046656">
    <property type="term" value="P:folic acid biosynthetic process"/>
    <property type="evidence" value="ECO:0007669"/>
    <property type="project" value="UniProtKB-KW"/>
</dbReference>
<dbReference type="PANTHER" id="PTHR20941">
    <property type="entry name" value="FOLATE SYNTHESIS PROTEINS"/>
    <property type="match status" value="1"/>
</dbReference>
<dbReference type="GO" id="GO:0004156">
    <property type="term" value="F:dihydropteroate synthase activity"/>
    <property type="evidence" value="ECO:0007669"/>
    <property type="project" value="UniProtKB-EC"/>
</dbReference>
<keyword evidence="6 9" id="KW-0479">Metal-binding</keyword>
<comment type="function">
    <text evidence="9">Catalyzes the condensation of para-aminobenzoate (pABA) with 6-hydroxymethyl-7,8-dihydropterin diphosphate (DHPt-PP) to form 7,8-dihydropteroate (H2Pte), the immediate precursor of folate derivatives.</text>
</comment>
<feature type="domain" description="Pterin-binding" evidence="10">
    <location>
        <begin position="24"/>
        <end position="290"/>
    </location>
</feature>
<dbReference type="SUPFAM" id="SSF51717">
    <property type="entry name" value="Dihydropteroate synthetase-like"/>
    <property type="match status" value="1"/>
</dbReference>
<dbReference type="GO" id="GO:0046872">
    <property type="term" value="F:metal ion binding"/>
    <property type="evidence" value="ECO:0007669"/>
    <property type="project" value="UniProtKB-KW"/>
</dbReference>
<dbReference type="CDD" id="cd00739">
    <property type="entry name" value="DHPS"/>
    <property type="match status" value="1"/>
</dbReference>
<sequence>MPFAQRPRFSWRLRSRSLPLGERTLLMAILNVTPDSFSDGGCFFAPERAVEHALTLLEQGADLLDLGGESTRPNASPVSPAEEQDRILPVLAAILREQPQAVVSVDTYHAATAAAAIAAGAEIVNDVSGLLWDAEMAATVAASGCGLVLMHTRGGPRDWLRQAPLPAGPVLPAILDGLAERLHAAQAAGIARQSIVLDPGFGFGKRGDENLRLHAELDGLQALGYPMLAGTSRKSFLRQLLTRRPPHMQEPAPEARAAADAASEVAAILAGAHLLRVHDVVTAVAAAAVADAILAGRE</sequence>
<dbReference type="Proteomes" id="UP000198356">
    <property type="component" value="Unassembled WGS sequence"/>
</dbReference>
<evidence type="ECO:0000256" key="6">
    <source>
        <dbReference type="ARBA" id="ARBA00022723"/>
    </source>
</evidence>
<dbReference type="EC" id="2.5.1.15" evidence="4 9"/>
<evidence type="ECO:0000256" key="4">
    <source>
        <dbReference type="ARBA" id="ARBA00012458"/>
    </source>
</evidence>
<dbReference type="InterPro" id="IPR045031">
    <property type="entry name" value="DHP_synth-like"/>
</dbReference>
<dbReference type="RefSeq" id="WP_089409853.1">
    <property type="nucleotide sequence ID" value="NZ_FZOU01000007.1"/>
</dbReference>
<dbReference type="Pfam" id="PF00809">
    <property type="entry name" value="Pterin_bind"/>
    <property type="match status" value="1"/>
</dbReference>
<dbReference type="InterPro" id="IPR011005">
    <property type="entry name" value="Dihydropteroate_synth-like_sf"/>
</dbReference>
<comment type="pathway">
    <text evidence="3 9">Cofactor biosynthesis; tetrahydrofolate biosynthesis; 7,8-dihydrofolate from 2-amino-4-hydroxy-6-hydroxymethyl-7,8-dihydropteridine diphosphate and 4-aminobenzoate: step 1/2.</text>
</comment>
<dbReference type="PROSITE" id="PS00792">
    <property type="entry name" value="DHPS_1"/>
    <property type="match status" value="1"/>
</dbReference>
<evidence type="ECO:0000256" key="2">
    <source>
        <dbReference type="ARBA" id="ARBA00001946"/>
    </source>
</evidence>